<dbReference type="GO" id="GO:0051082">
    <property type="term" value="F:unfolded protein binding"/>
    <property type="evidence" value="ECO:0007669"/>
    <property type="project" value="EnsemblFungi"/>
</dbReference>
<dbReference type="GO" id="GO:0006457">
    <property type="term" value="P:protein folding"/>
    <property type="evidence" value="ECO:0007669"/>
    <property type="project" value="TreeGrafter"/>
</dbReference>
<dbReference type="HOGENOM" id="CLU_024937_0_0_1"/>
<dbReference type="eggNOG" id="KOG0191">
    <property type="taxonomic scope" value="Eukaryota"/>
</dbReference>
<reference evidence="7" key="2">
    <citation type="submission" date="2012-08" db="EMBL/GenBank/DDBJ databases">
        <title>Genome sequence of Kazachstania naganishii.</title>
        <authorList>
            <person name="Gordon J.L."/>
            <person name="Armisen D."/>
            <person name="Proux-Wera E."/>
            <person name="OhEigeartaigh S.S."/>
            <person name="Byrne K.P."/>
            <person name="Wolfe K.H."/>
        </authorList>
    </citation>
    <scope>NUCLEOTIDE SEQUENCE [LARGE SCALE GENOMIC DNA]</scope>
    <source>
        <strain evidence="7">ATCC MYA-139 / BCRC 22969 / CBS 8797 / CCRC 22969 / KCTC 17520 / NBRC 10181 / NCYC 3082</strain>
    </source>
</reference>
<feature type="chain" id="PRO_5003796106" description="Thioredoxin domain-containing protein" evidence="4">
    <location>
        <begin position="19"/>
        <end position="698"/>
    </location>
</feature>
<evidence type="ECO:0000256" key="3">
    <source>
        <dbReference type="SAM" id="Phobius"/>
    </source>
</evidence>
<organism evidence="6 7">
    <name type="scientific">Huiozyma naganishii (strain ATCC MYA-139 / BCRC 22969 / CBS 8797 / KCTC 17520 / NBRC 10181 / NCYC 3082 / Yp74L-3)</name>
    <name type="common">Yeast</name>
    <name type="synonym">Kazachstania naganishii</name>
    <dbReference type="NCBI Taxonomy" id="1071383"/>
    <lineage>
        <taxon>Eukaryota</taxon>
        <taxon>Fungi</taxon>
        <taxon>Dikarya</taxon>
        <taxon>Ascomycota</taxon>
        <taxon>Saccharomycotina</taxon>
        <taxon>Saccharomycetes</taxon>
        <taxon>Saccharomycetales</taxon>
        <taxon>Saccharomycetaceae</taxon>
        <taxon>Huiozyma</taxon>
    </lineage>
</organism>
<dbReference type="GO" id="GO:0003756">
    <property type="term" value="F:protein disulfide isomerase activity"/>
    <property type="evidence" value="ECO:0007669"/>
    <property type="project" value="EnsemblFungi"/>
</dbReference>
<dbReference type="PANTHER" id="PTHR45672:SF3">
    <property type="entry name" value="THIOREDOXIN DOMAIN-CONTAINING PROTEIN 5"/>
    <property type="match status" value="1"/>
</dbReference>
<dbReference type="InterPro" id="IPR051063">
    <property type="entry name" value="PDI"/>
</dbReference>
<dbReference type="InterPro" id="IPR013766">
    <property type="entry name" value="Thioredoxin_domain"/>
</dbReference>
<keyword evidence="7" id="KW-1185">Reference proteome</keyword>
<comment type="similarity">
    <text evidence="1">Belongs to the protein disulfide isomerase family.</text>
</comment>
<dbReference type="GO" id="GO:0005789">
    <property type="term" value="C:endoplasmic reticulum membrane"/>
    <property type="evidence" value="ECO:0007669"/>
    <property type="project" value="EnsemblFungi"/>
</dbReference>
<evidence type="ECO:0000256" key="1">
    <source>
        <dbReference type="ARBA" id="ARBA00006347"/>
    </source>
</evidence>
<sequence>MFFPQVLAVFILSLLCQASQEIDDKYAGFPKPLTEENFKLELANGLHVVEFFSPYCSHCKQLEPKWKEAWLQMKDEGEKLGITLNQIDCVASGDLCVDEDIEYFPTLRLYGPNGFIKNYPASGKRNVASIVDFAKTEAINPDNLETLTNKSESRLIDDAEFVEMISGEAAEPYFVSFWPTETMDDFDSYSKFIGCENCSPFQRTWMLLSNRLLKYGIKSAHLNCAAHQQLCSKLGFDKLLKFDDEYAERHPRVALVLPNKTTNNLFVYDDGFTADVTPYEAFAKSIYTNNKPKSITNKQLEEMMYYKLDFSSEAYIPLNSQKIHLVFSYDPKTVVSEDFEIFEYLLHSLSRVPNVELRTSQENVMTLVRDGYEEFYSDINRYNRDSKRVLDEAFFTLTTLTQSPTFVLFKDGDVVPHVFHGYSTTEMRNPDLIMSWVMEHSKPLISKVDHTNVEELTRTNPEIYDSLTLLCVDTSDKESQKQSTESLDKFLAGYHDFEDTRMKFMFEKILNRRGRKQEIIKGLRDKNTEIDKIVGAMRIEIVHEDDRKTLLGYVDVSDVDDLLARLQVDANVARRSVGDVFIIDTKNKKLIYEDVSQSTLNSTPNNLRDTLISINIPEKADSEAPHGVPIRIFAVQNRRSSGLSFRLGHFVLLALIIIVTWKGAVFLKHLKINRIYKAKRNTTGLLGTTTYEKKNFQD</sequence>
<feature type="domain" description="Thioredoxin" evidence="5">
    <location>
        <begin position="20"/>
        <end position="139"/>
    </location>
</feature>
<accession>J7RM46</accession>
<dbReference type="GO" id="GO:0036503">
    <property type="term" value="P:ERAD pathway"/>
    <property type="evidence" value="ECO:0007669"/>
    <property type="project" value="EnsemblFungi"/>
</dbReference>
<keyword evidence="3" id="KW-1133">Transmembrane helix</keyword>
<evidence type="ECO:0000256" key="4">
    <source>
        <dbReference type="SAM" id="SignalP"/>
    </source>
</evidence>
<dbReference type="STRING" id="1071383.J7RM46"/>
<evidence type="ECO:0000313" key="6">
    <source>
        <dbReference type="EMBL" id="CCK70613.1"/>
    </source>
</evidence>
<name>J7RM46_HUIN7</name>
<reference evidence="6 7" key="1">
    <citation type="journal article" date="2011" name="Proc. Natl. Acad. Sci. U.S.A.">
        <title>Evolutionary erosion of yeast sex chromosomes by mating-type switching accidents.</title>
        <authorList>
            <person name="Gordon J.L."/>
            <person name="Armisen D."/>
            <person name="Proux-Wera E."/>
            <person name="Oheigeartaigh S.S."/>
            <person name="Byrne K.P."/>
            <person name="Wolfe K.H."/>
        </authorList>
    </citation>
    <scope>NUCLEOTIDE SEQUENCE [LARGE SCALE GENOMIC DNA]</scope>
    <source>
        <strain evidence="7">ATCC MYA-139 / BCRC 22969 / CBS 8797 / CCRC 22969 / KCTC 17520 / NBRC 10181 / NCYC 3082</strain>
    </source>
</reference>
<protein>
    <recommendedName>
        <fullName evidence="5">Thioredoxin domain-containing protein</fullName>
    </recommendedName>
</protein>
<dbReference type="GO" id="GO:0006621">
    <property type="term" value="P:protein retention in ER lumen"/>
    <property type="evidence" value="ECO:0007669"/>
    <property type="project" value="EnsemblFungi"/>
</dbReference>
<evidence type="ECO:0000259" key="5">
    <source>
        <dbReference type="PROSITE" id="PS51352"/>
    </source>
</evidence>
<dbReference type="PROSITE" id="PS51352">
    <property type="entry name" value="THIOREDOXIN_2"/>
    <property type="match status" value="1"/>
</dbReference>
<dbReference type="EMBL" id="HE978318">
    <property type="protein sequence ID" value="CCK70613.1"/>
    <property type="molecule type" value="Genomic_DNA"/>
</dbReference>
<dbReference type="AlphaFoldDB" id="J7RM46"/>
<dbReference type="GeneID" id="34526313"/>
<evidence type="ECO:0000256" key="2">
    <source>
        <dbReference type="ARBA" id="ARBA00022729"/>
    </source>
</evidence>
<keyword evidence="3" id="KW-0812">Transmembrane</keyword>
<dbReference type="Pfam" id="PF00085">
    <property type="entry name" value="Thioredoxin"/>
    <property type="match status" value="1"/>
</dbReference>
<dbReference type="Proteomes" id="UP000006310">
    <property type="component" value="Chromosome 5"/>
</dbReference>
<keyword evidence="2 4" id="KW-0732">Signal</keyword>
<keyword evidence="3" id="KW-0472">Membrane</keyword>
<dbReference type="Gene3D" id="3.40.30.10">
    <property type="entry name" value="Glutaredoxin"/>
    <property type="match status" value="1"/>
</dbReference>
<dbReference type="KEGG" id="kng:KNAG_0E03560"/>
<feature type="transmembrane region" description="Helical" evidence="3">
    <location>
        <begin position="647"/>
        <end position="667"/>
    </location>
</feature>
<gene>
    <name evidence="6" type="primary">KNAG0E03560</name>
    <name evidence="6" type="ordered locus">KNAG_0E03560</name>
</gene>
<dbReference type="PANTHER" id="PTHR45672">
    <property type="entry name" value="PROTEIN DISULFIDE-ISOMERASE C17H9.14C-RELATED"/>
    <property type="match status" value="1"/>
</dbReference>
<dbReference type="OMA" id="RQVNCVE"/>
<dbReference type="SUPFAM" id="SSF52833">
    <property type="entry name" value="Thioredoxin-like"/>
    <property type="match status" value="1"/>
</dbReference>
<dbReference type="OrthoDB" id="72053at2759"/>
<feature type="signal peptide" evidence="4">
    <location>
        <begin position="1"/>
        <end position="18"/>
    </location>
</feature>
<dbReference type="RefSeq" id="XP_022464859.1">
    <property type="nucleotide sequence ID" value="XM_022608355.1"/>
</dbReference>
<proteinExistence type="inferred from homology"/>
<dbReference type="InterPro" id="IPR036249">
    <property type="entry name" value="Thioredoxin-like_sf"/>
</dbReference>
<dbReference type="GO" id="GO:0019153">
    <property type="term" value="F:protein-disulfide reductase (glutathione) activity"/>
    <property type="evidence" value="ECO:0007669"/>
    <property type="project" value="EnsemblFungi"/>
</dbReference>
<dbReference type="CDD" id="cd02961">
    <property type="entry name" value="PDI_a_family"/>
    <property type="match status" value="1"/>
</dbReference>
<evidence type="ECO:0000313" key="7">
    <source>
        <dbReference type="Proteomes" id="UP000006310"/>
    </source>
</evidence>